<evidence type="ECO:0000313" key="2">
    <source>
        <dbReference type="Proteomes" id="UP001168990"/>
    </source>
</evidence>
<reference evidence="1" key="2">
    <citation type="submission" date="2023-03" db="EMBL/GenBank/DDBJ databases">
        <authorList>
            <person name="Inwood S.N."/>
            <person name="Skelly J.G."/>
            <person name="Guhlin J."/>
            <person name="Harrop T.W.R."/>
            <person name="Goldson S.G."/>
            <person name="Dearden P.K."/>
        </authorList>
    </citation>
    <scope>NUCLEOTIDE SEQUENCE</scope>
    <source>
        <strain evidence="1">Irish</strain>
        <tissue evidence="1">Whole body</tissue>
    </source>
</reference>
<dbReference type="Gene3D" id="3.30.420.10">
    <property type="entry name" value="Ribonuclease H-like superfamily/Ribonuclease H"/>
    <property type="match status" value="1"/>
</dbReference>
<dbReference type="AlphaFoldDB" id="A0AA39FNA7"/>
<dbReference type="InterPro" id="IPR012337">
    <property type="entry name" value="RNaseH-like_sf"/>
</dbReference>
<dbReference type="EMBL" id="JAQQBS010000002">
    <property type="protein sequence ID" value="KAK0172785.1"/>
    <property type="molecule type" value="Genomic_DNA"/>
</dbReference>
<accession>A0AA39FNA7</accession>
<dbReference type="InterPro" id="IPR036397">
    <property type="entry name" value="RNaseH_sf"/>
</dbReference>
<sequence>MRLALSGLLEWLKSIDKKCYLAAHNLSFDDTLEIIRNTTNRRGRGACSISGLSSMLKINCSRAHNAIYDCDILSQIFHKLNITSAMLVHSAHTFQSKIQYWKREEVAGQNLSTLLPLQSTVGVAIRKKLAFVGYTIDILQQIYDLSGEDGLQQQIREKLKKNRISRRDVGANKLLTATSGMGRGTSDLNMFQQLPNNYDKQQKTYSLPAAEPSTIDS</sequence>
<name>A0AA39FNA7_9HYME</name>
<dbReference type="GO" id="GO:0003676">
    <property type="term" value="F:nucleic acid binding"/>
    <property type="evidence" value="ECO:0007669"/>
    <property type="project" value="InterPro"/>
</dbReference>
<keyword evidence="2" id="KW-1185">Reference proteome</keyword>
<dbReference type="SUPFAM" id="SSF53098">
    <property type="entry name" value="Ribonuclease H-like"/>
    <property type="match status" value="1"/>
</dbReference>
<gene>
    <name evidence="1" type="ORF">PV328_006059</name>
</gene>
<organism evidence="1 2">
    <name type="scientific">Microctonus aethiopoides</name>
    <dbReference type="NCBI Taxonomy" id="144406"/>
    <lineage>
        <taxon>Eukaryota</taxon>
        <taxon>Metazoa</taxon>
        <taxon>Ecdysozoa</taxon>
        <taxon>Arthropoda</taxon>
        <taxon>Hexapoda</taxon>
        <taxon>Insecta</taxon>
        <taxon>Pterygota</taxon>
        <taxon>Neoptera</taxon>
        <taxon>Endopterygota</taxon>
        <taxon>Hymenoptera</taxon>
        <taxon>Apocrita</taxon>
        <taxon>Ichneumonoidea</taxon>
        <taxon>Braconidae</taxon>
        <taxon>Euphorinae</taxon>
        <taxon>Microctonus</taxon>
    </lineage>
</organism>
<protein>
    <recommendedName>
        <fullName evidence="3">Exonuclease domain-containing protein</fullName>
    </recommendedName>
</protein>
<proteinExistence type="predicted"/>
<comment type="caution">
    <text evidence="1">The sequence shown here is derived from an EMBL/GenBank/DDBJ whole genome shotgun (WGS) entry which is preliminary data.</text>
</comment>
<evidence type="ECO:0000313" key="1">
    <source>
        <dbReference type="EMBL" id="KAK0172785.1"/>
    </source>
</evidence>
<dbReference type="Proteomes" id="UP001168990">
    <property type="component" value="Unassembled WGS sequence"/>
</dbReference>
<evidence type="ECO:0008006" key="3">
    <source>
        <dbReference type="Google" id="ProtNLM"/>
    </source>
</evidence>
<reference evidence="1" key="1">
    <citation type="journal article" date="2023" name="bioRxiv">
        <title>Scaffold-level genome assemblies of two parasitoid biocontrol wasps reveal the parthenogenesis mechanism and an associated novel virus.</title>
        <authorList>
            <person name="Inwood S."/>
            <person name="Skelly J."/>
            <person name="Guhlin J."/>
            <person name="Harrop T."/>
            <person name="Goldson S."/>
            <person name="Dearden P."/>
        </authorList>
    </citation>
    <scope>NUCLEOTIDE SEQUENCE</scope>
    <source>
        <strain evidence="1">Irish</strain>
        <tissue evidence="1">Whole body</tissue>
    </source>
</reference>